<organism evidence="1 2">
    <name type="scientific">Sphagnum jensenii</name>
    <dbReference type="NCBI Taxonomy" id="128206"/>
    <lineage>
        <taxon>Eukaryota</taxon>
        <taxon>Viridiplantae</taxon>
        <taxon>Streptophyta</taxon>
        <taxon>Embryophyta</taxon>
        <taxon>Bryophyta</taxon>
        <taxon>Sphagnophytina</taxon>
        <taxon>Sphagnopsida</taxon>
        <taxon>Sphagnales</taxon>
        <taxon>Sphagnaceae</taxon>
        <taxon>Sphagnum</taxon>
    </lineage>
</organism>
<dbReference type="Proteomes" id="UP001497444">
    <property type="component" value="Chromosome 6"/>
</dbReference>
<dbReference type="EMBL" id="OZ020101">
    <property type="protein sequence ID" value="CAK9274210.1"/>
    <property type="molecule type" value="Genomic_DNA"/>
</dbReference>
<evidence type="ECO:0000313" key="2">
    <source>
        <dbReference type="Proteomes" id="UP001497444"/>
    </source>
</evidence>
<sequence length="67" mass="7734">MFCTLSDFAIWNREKTEGSLCPFHQTVERRDETHNDPKPPKIQSPAHHPSCLFIVTTSWIGVTFFCP</sequence>
<keyword evidence="2" id="KW-1185">Reference proteome</keyword>
<evidence type="ECO:0000313" key="1">
    <source>
        <dbReference type="EMBL" id="CAK9274210.1"/>
    </source>
</evidence>
<reference evidence="1" key="1">
    <citation type="submission" date="2024-02" db="EMBL/GenBank/DDBJ databases">
        <authorList>
            <consortium name="ELIXIR-Norway"/>
            <consortium name="Elixir Norway"/>
        </authorList>
    </citation>
    <scope>NUCLEOTIDE SEQUENCE</scope>
</reference>
<gene>
    <name evidence="1" type="ORF">CSSPJE1EN1_LOCUS19688</name>
</gene>
<accession>A0ABP0X9E0</accession>
<name>A0ABP0X9E0_9BRYO</name>
<protein>
    <submittedName>
        <fullName evidence="1">Uncharacterized protein</fullName>
    </submittedName>
</protein>
<proteinExistence type="predicted"/>